<keyword evidence="4" id="KW-0963">Cytoplasm</keyword>
<keyword evidence="7" id="KW-0539">Nucleus</keyword>
<evidence type="ECO:0000256" key="2">
    <source>
        <dbReference type="ARBA" id="ARBA00004496"/>
    </source>
</evidence>
<evidence type="ECO:0000256" key="6">
    <source>
        <dbReference type="ARBA" id="ARBA00023004"/>
    </source>
</evidence>
<dbReference type="Proteomes" id="UP000682877">
    <property type="component" value="Chromosome 6"/>
</dbReference>
<dbReference type="EMBL" id="LR999456">
    <property type="protein sequence ID" value="CAE6089934.1"/>
    <property type="molecule type" value="Genomic_DNA"/>
</dbReference>
<keyword evidence="6 9" id="KW-0408">Iron</keyword>
<evidence type="ECO:0000256" key="8">
    <source>
        <dbReference type="ARBA" id="ARBA00059922"/>
    </source>
</evidence>
<dbReference type="InterPro" id="IPR027443">
    <property type="entry name" value="IPNS-like_sf"/>
</dbReference>
<comment type="similarity">
    <text evidence="3 9">Belongs to the iron/ascorbate-dependent oxidoreductase family.</text>
</comment>
<proteinExistence type="inferred from homology"/>
<dbReference type="GO" id="GO:0016491">
    <property type="term" value="F:oxidoreductase activity"/>
    <property type="evidence" value="ECO:0007669"/>
    <property type="project" value="UniProtKB-KW"/>
</dbReference>
<evidence type="ECO:0000256" key="4">
    <source>
        <dbReference type="ARBA" id="ARBA00022490"/>
    </source>
</evidence>
<evidence type="ECO:0000313" key="11">
    <source>
        <dbReference type="EMBL" id="CAE6089934.1"/>
    </source>
</evidence>
<evidence type="ECO:0000256" key="7">
    <source>
        <dbReference type="ARBA" id="ARBA00023242"/>
    </source>
</evidence>
<organism evidence="11 12">
    <name type="scientific">Arabidopsis arenosa</name>
    <name type="common">Sand rock-cress</name>
    <name type="synonym">Cardaminopsis arenosa</name>
    <dbReference type="NCBI Taxonomy" id="38785"/>
    <lineage>
        <taxon>Eukaryota</taxon>
        <taxon>Viridiplantae</taxon>
        <taxon>Streptophyta</taxon>
        <taxon>Embryophyta</taxon>
        <taxon>Tracheophyta</taxon>
        <taxon>Spermatophyta</taxon>
        <taxon>Magnoliopsida</taxon>
        <taxon>eudicotyledons</taxon>
        <taxon>Gunneridae</taxon>
        <taxon>Pentapetalae</taxon>
        <taxon>rosids</taxon>
        <taxon>malvids</taxon>
        <taxon>Brassicales</taxon>
        <taxon>Brassicaceae</taxon>
        <taxon>Camelineae</taxon>
        <taxon>Arabidopsis</taxon>
    </lineage>
</organism>
<dbReference type="Pfam" id="PF03171">
    <property type="entry name" value="2OG-FeII_Oxy"/>
    <property type="match status" value="1"/>
</dbReference>
<dbReference type="AlphaFoldDB" id="A0A8S2AKF0"/>
<keyword evidence="5 9" id="KW-0479">Metal-binding</keyword>
<comment type="function">
    <text evidence="8">Involved in the regulation of shoot development and salicylic acid (SA) homeostasis.</text>
</comment>
<gene>
    <name evidence="11" type="ORF">AARE701A_LOCUS14712</name>
</gene>
<dbReference type="InterPro" id="IPR044861">
    <property type="entry name" value="IPNS-like_FE2OG_OXY"/>
</dbReference>
<reference evidence="11" key="1">
    <citation type="submission" date="2021-01" db="EMBL/GenBank/DDBJ databases">
        <authorList>
            <person name="Bezrukov I."/>
        </authorList>
    </citation>
    <scope>NUCLEOTIDE SEQUENCE</scope>
</reference>
<dbReference type="PANTHER" id="PTHR47991">
    <property type="entry name" value="OXOGLUTARATE/IRON-DEPENDENT DIOXYGENASE"/>
    <property type="match status" value="1"/>
</dbReference>
<evidence type="ECO:0000256" key="5">
    <source>
        <dbReference type="ARBA" id="ARBA00022723"/>
    </source>
</evidence>
<comment type="subcellular location">
    <subcellularLocation>
        <location evidence="2">Cytoplasm</location>
    </subcellularLocation>
    <subcellularLocation>
        <location evidence="1">Nucleus</location>
    </subcellularLocation>
</comment>
<dbReference type="GO" id="GO:0005737">
    <property type="term" value="C:cytoplasm"/>
    <property type="evidence" value="ECO:0007669"/>
    <property type="project" value="UniProtKB-SubCell"/>
</dbReference>
<dbReference type="InterPro" id="IPR005123">
    <property type="entry name" value="Oxoglu/Fe-dep_dioxygenase_dom"/>
</dbReference>
<sequence>MEKGEDSSTFKMGNSAQERSLPYVPDCYVVPPSCEPCDSNSEILPTIDVSRLKGGDDERRGVIRELSLACQHLGFFQIVNHGINQNILDDALEVARRFFELPAKEKKKFMSNDVYAPVRYSTSLKDGLDNIQFWRIFLKHYAHPLHRWIHLWPENPPGYREKMGKFCEEVKELSIEIMGAITESLGLGRDYLSSRMDENGMQVMTVNCYPACPDPETALGLPPHSDYSCITILLQNLAGLKIFDPLAHGGSGRWVAVPEVTGVLKVHIGDHVEVLSNGLYKSIVHKVTLNEENTRISLASLHSLGMDDKMSVPCELVNDKNPVRYKESSFNDFLDFLVKNDISQGDRSASWNRVTEDYSVPWSAPKGLWKGLDEDEPAPYDPIGQEVTKKEKSRTKFAENAVHIIPFVLLACALVLWFFSNPDVDVGVKGESIAARIEGLTIEGDIDNDNDGTQTGFLGAATEVGHSENKLKRDVNKRNRRIQASRKVMKGFY</sequence>
<dbReference type="PROSITE" id="PS51471">
    <property type="entry name" value="FE2OG_OXY"/>
    <property type="match status" value="1"/>
</dbReference>
<dbReference type="Pfam" id="PF14226">
    <property type="entry name" value="DIOX_N"/>
    <property type="match status" value="1"/>
</dbReference>
<dbReference type="GO" id="GO:0046872">
    <property type="term" value="F:metal ion binding"/>
    <property type="evidence" value="ECO:0007669"/>
    <property type="project" value="UniProtKB-KW"/>
</dbReference>
<evidence type="ECO:0000259" key="10">
    <source>
        <dbReference type="PROSITE" id="PS51471"/>
    </source>
</evidence>
<evidence type="ECO:0000256" key="3">
    <source>
        <dbReference type="ARBA" id="ARBA00008056"/>
    </source>
</evidence>
<dbReference type="SUPFAM" id="SSF51197">
    <property type="entry name" value="Clavaminate synthase-like"/>
    <property type="match status" value="1"/>
</dbReference>
<keyword evidence="12" id="KW-1185">Reference proteome</keyword>
<evidence type="ECO:0000256" key="1">
    <source>
        <dbReference type="ARBA" id="ARBA00004123"/>
    </source>
</evidence>
<dbReference type="InterPro" id="IPR026992">
    <property type="entry name" value="DIOX_N"/>
</dbReference>
<dbReference type="Gene3D" id="2.60.120.330">
    <property type="entry name" value="B-lactam Antibiotic, Isopenicillin N Synthase, Chain"/>
    <property type="match status" value="1"/>
</dbReference>
<dbReference type="GO" id="GO:0005634">
    <property type="term" value="C:nucleus"/>
    <property type="evidence" value="ECO:0007669"/>
    <property type="project" value="UniProtKB-SubCell"/>
</dbReference>
<dbReference type="FunFam" id="2.60.120.330:FF:000015">
    <property type="entry name" value="Protein DMR6-LIKE OXYGENASE 1"/>
    <property type="match status" value="1"/>
</dbReference>
<accession>A0A8S2AKF0</accession>
<keyword evidence="9" id="KW-0560">Oxidoreductase</keyword>
<dbReference type="InterPro" id="IPR050295">
    <property type="entry name" value="Plant_2OG-oxidoreductases"/>
</dbReference>
<feature type="domain" description="Fe2OG dioxygenase" evidence="10">
    <location>
        <begin position="197"/>
        <end position="304"/>
    </location>
</feature>
<evidence type="ECO:0000256" key="9">
    <source>
        <dbReference type="RuleBase" id="RU003682"/>
    </source>
</evidence>
<protein>
    <recommendedName>
        <fullName evidence="10">Fe2OG dioxygenase domain-containing protein</fullName>
    </recommendedName>
</protein>
<name>A0A8S2AKF0_ARAAE</name>
<evidence type="ECO:0000313" key="12">
    <source>
        <dbReference type="Proteomes" id="UP000682877"/>
    </source>
</evidence>